<dbReference type="InterPro" id="IPR016135">
    <property type="entry name" value="UBQ-conjugating_enzyme/RWD"/>
</dbReference>
<dbReference type="RefSeq" id="XP_012894987.1">
    <property type="nucleotide sequence ID" value="XM_013039533.1"/>
</dbReference>
<dbReference type="AlphaFoldDB" id="D8LXE4"/>
<accession>D8LXE4</accession>
<feature type="coiled-coil region" evidence="1">
    <location>
        <begin position="166"/>
        <end position="228"/>
    </location>
</feature>
<dbReference type="OrthoDB" id="204794at2759"/>
<reference evidence="3" key="1">
    <citation type="submission" date="2010-02" db="EMBL/GenBank/DDBJ databases">
        <title>Sequencing and annotation of the Blastocystis hominis genome.</title>
        <authorList>
            <person name="Wincker P."/>
        </authorList>
    </citation>
    <scope>NUCLEOTIDE SEQUENCE</scope>
    <source>
        <strain evidence="3">Singapore isolate B</strain>
    </source>
</reference>
<dbReference type="GO" id="GO:0015031">
    <property type="term" value="P:protein transport"/>
    <property type="evidence" value="ECO:0007669"/>
    <property type="project" value="InterPro"/>
</dbReference>
<dbReference type="Proteomes" id="UP000008312">
    <property type="component" value="Unassembled WGS sequence"/>
</dbReference>
<evidence type="ECO:0000256" key="1">
    <source>
        <dbReference type="SAM" id="Coils"/>
    </source>
</evidence>
<dbReference type="InterPro" id="IPR008883">
    <property type="entry name" value="UEV_N"/>
</dbReference>
<keyword evidence="4" id="KW-1185">Reference proteome</keyword>
<gene>
    <name evidence="3" type="ORF">GSBLH_T00001180001</name>
</gene>
<dbReference type="EMBL" id="FN668639">
    <property type="protein sequence ID" value="CBK20939.2"/>
    <property type="molecule type" value="Genomic_DNA"/>
</dbReference>
<feature type="domain" description="UEV" evidence="2">
    <location>
        <begin position="63"/>
        <end position="132"/>
    </location>
</feature>
<dbReference type="SUPFAM" id="SSF54495">
    <property type="entry name" value="UBC-like"/>
    <property type="match status" value="1"/>
</dbReference>
<dbReference type="Pfam" id="PF05743">
    <property type="entry name" value="UEV"/>
    <property type="match status" value="1"/>
</dbReference>
<organism evidence="3">
    <name type="scientific">Blastocystis hominis</name>
    <dbReference type="NCBI Taxonomy" id="12968"/>
    <lineage>
        <taxon>Eukaryota</taxon>
        <taxon>Sar</taxon>
        <taxon>Stramenopiles</taxon>
        <taxon>Bigyra</taxon>
        <taxon>Opalozoa</taxon>
        <taxon>Opalinata</taxon>
        <taxon>Blastocystidae</taxon>
        <taxon>Blastocystis</taxon>
    </lineage>
</organism>
<evidence type="ECO:0000313" key="4">
    <source>
        <dbReference type="Proteomes" id="UP000008312"/>
    </source>
</evidence>
<keyword evidence="1" id="KW-0175">Coiled coil</keyword>
<protein>
    <recommendedName>
        <fullName evidence="2">UEV domain-containing protein</fullName>
    </recommendedName>
</protein>
<evidence type="ECO:0000259" key="2">
    <source>
        <dbReference type="Pfam" id="PF05743"/>
    </source>
</evidence>
<name>D8LXE4_BLAHO</name>
<dbReference type="GeneID" id="24918456"/>
<dbReference type="InParanoid" id="D8LXE4"/>
<sequence length="323" mass="36424">MSYYYVSSQLEQSLQMLNSRTTAYIRNLVMSSPEAANSKCEVYDININGVNTRCLKCSVNHYCTYYNQKYLIPIDLFVPNSFPYVDPILYIRPPAGSKIVPIPNVVDADGRIIYILVSNIKNITLNQFFASLDSCFATCFPICNDPIPQLIKQCSDVLYPRFAAKFDDAKQKAAEAKSLLSSIEKQTEVCNGVLETLRSSAATLQAQNKQLKEKHETVAKTYGQLQREGDARSDDLRNAFVFGSQNQRMLLELSAAEKTHTDLHSIFASTLAMSNVNEMVDMIRENGRQLFQARYLKDVVNTRFSSTANMPNAKRIVPHVPKL</sequence>
<dbReference type="CDD" id="cd11685">
    <property type="entry name" value="UEV_TSG101-like"/>
    <property type="match status" value="1"/>
</dbReference>
<proteinExistence type="predicted"/>
<dbReference type="Gene3D" id="3.10.110.10">
    <property type="entry name" value="Ubiquitin Conjugating Enzyme"/>
    <property type="match status" value="1"/>
</dbReference>
<evidence type="ECO:0000313" key="3">
    <source>
        <dbReference type="EMBL" id="CBK20939.2"/>
    </source>
</evidence>